<feature type="transmembrane region" description="Helical" evidence="1">
    <location>
        <begin position="50"/>
        <end position="72"/>
    </location>
</feature>
<dbReference type="EMBL" id="RXFQ01000001">
    <property type="protein sequence ID" value="RSZ44725.1"/>
    <property type="molecule type" value="Genomic_DNA"/>
</dbReference>
<reference evidence="2 5" key="1">
    <citation type="submission" date="2018-11" db="EMBL/GenBank/DDBJ databases">
        <title>The genome of Variovorax sp T529.</title>
        <authorList>
            <person name="Gao J."/>
        </authorList>
    </citation>
    <scope>NUCLEOTIDE SEQUENCE [LARGE SCALE GENOMIC DNA]</scope>
    <source>
        <strain evidence="2 5">T529</strain>
    </source>
</reference>
<proteinExistence type="predicted"/>
<dbReference type="RefSeq" id="WP_124957217.1">
    <property type="nucleotide sequence ID" value="NZ_CBFHCE010000019.1"/>
</dbReference>
<dbReference type="EMBL" id="RQXU01000002">
    <property type="protein sequence ID" value="RRH91459.1"/>
    <property type="molecule type" value="Genomic_DNA"/>
</dbReference>
<keyword evidence="1" id="KW-0812">Transmembrane</keyword>
<evidence type="ECO:0000313" key="2">
    <source>
        <dbReference type="EMBL" id="RRH91459.1"/>
    </source>
</evidence>
<keyword evidence="1" id="KW-1133">Transmembrane helix</keyword>
<reference evidence="3 4" key="2">
    <citation type="submission" date="2018-12" db="EMBL/GenBank/DDBJ databases">
        <title>The genome sequences of strain 502.</title>
        <authorList>
            <person name="Gao J."/>
            <person name="Sun J."/>
        </authorList>
    </citation>
    <scope>NUCLEOTIDE SEQUENCE [LARGE SCALE GENOMIC DNA]</scope>
    <source>
        <strain evidence="3 4">502</strain>
    </source>
</reference>
<evidence type="ECO:0000256" key="1">
    <source>
        <dbReference type="SAM" id="Phobius"/>
    </source>
</evidence>
<organism evidence="2 5">
    <name type="scientific">Variovorax beijingensis</name>
    <dbReference type="NCBI Taxonomy" id="2496117"/>
    <lineage>
        <taxon>Bacteria</taxon>
        <taxon>Pseudomonadati</taxon>
        <taxon>Pseudomonadota</taxon>
        <taxon>Betaproteobacteria</taxon>
        <taxon>Burkholderiales</taxon>
        <taxon>Comamonadaceae</taxon>
        <taxon>Variovorax</taxon>
    </lineage>
</organism>
<accession>A0A3P3EYH9</accession>
<dbReference type="Proteomes" id="UP000271590">
    <property type="component" value="Unassembled WGS sequence"/>
</dbReference>
<sequence length="73" mass="8095">MSTPQSLTHSQIDFVNNDFEALASHMRHCARAHGRWFPVRSHMQRVRALLAGRIVTMACVAVAFVGMGLFALA</sequence>
<evidence type="ECO:0000313" key="5">
    <source>
        <dbReference type="Proteomes" id="UP000271590"/>
    </source>
</evidence>
<protein>
    <submittedName>
        <fullName evidence="2">Uncharacterized protein</fullName>
    </submittedName>
</protein>
<keyword evidence="1" id="KW-0472">Membrane</keyword>
<keyword evidence="4" id="KW-1185">Reference proteome</keyword>
<dbReference type="Proteomes" id="UP000271137">
    <property type="component" value="Unassembled WGS sequence"/>
</dbReference>
<evidence type="ECO:0000313" key="3">
    <source>
        <dbReference type="EMBL" id="RSZ44725.1"/>
    </source>
</evidence>
<dbReference type="AlphaFoldDB" id="A0A3P3EYH9"/>
<evidence type="ECO:0000313" key="4">
    <source>
        <dbReference type="Proteomes" id="UP000271137"/>
    </source>
</evidence>
<gene>
    <name evidence="2" type="ORF">EH244_04345</name>
    <name evidence="3" type="ORF">EJO66_01775</name>
</gene>
<name>A0A3P3EYH9_9BURK</name>
<comment type="caution">
    <text evidence="2">The sequence shown here is derived from an EMBL/GenBank/DDBJ whole genome shotgun (WGS) entry which is preliminary data.</text>
</comment>